<dbReference type="Pfam" id="PF07676">
    <property type="entry name" value="PD40"/>
    <property type="match status" value="1"/>
</dbReference>
<dbReference type="Proteomes" id="UP000001822">
    <property type="component" value="Chromosome"/>
</dbReference>
<evidence type="ECO:0000256" key="4">
    <source>
        <dbReference type="PROSITE-ProRule" id="PRU00473"/>
    </source>
</evidence>
<keyword evidence="6" id="KW-0732">Signal</keyword>
<dbReference type="InterPro" id="IPR011659">
    <property type="entry name" value="WD40"/>
</dbReference>
<dbReference type="Pfam" id="PF00691">
    <property type="entry name" value="OmpA"/>
    <property type="match status" value="1"/>
</dbReference>
<protein>
    <submittedName>
        <fullName evidence="8">Outer membrane peptidoglycan-associated protein</fullName>
    </submittedName>
</protein>
<evidence type="ECO:0000313" key="9">
    <source>
        <dbReference type="Proteomes" id="UP000001822"/>
    </source>
</evidence>
<evidence type="ECO:0000256" key="6">
    <source>
        <dbReference type="SAM" id="SignalP"/>
    </source>
</evidence>
<dbReference type="SUPFAM" id="SSF82171">
    <property type="entry name" value="DPP6 N-terminal domain-like"/>
    <property type="match status" value="1"/>
</dbReference>
<evidence type="ECO:0000313" key="8">
    <source>
        <dbReference type="EMBL" id="ABG59859.1"/>
    </source>
</evidence>
<name>A0A6N4STY8_CYTH3</name>
<evidence type="ECO:0000256" key="5">
    <source>
        <dbReference type="SAM" id="MobiDB-lite"/>
    </source>
</evidence>
<organism evidence="8 9">
    <name type="scientific">Cytophaga hutchinsonii (strain ATCC 33406 / DSM 1761 / CIP 103989 / NBRC 15051 / NCIMB 9469 / D465)</name>
    <dbReference type="NCBI Taxonomy" id="269798"/>
    <lineage>
        <taxon>Bacteria</taxon>
        <taxon>Pseudomonadati</taxon>
        <taxon>Bacteroidota</taxon>
        <taxon>Cytophagia</taxon>
        <taxon>Cytophagales</taxon>
        <taxon>Cytophagaceae</taxon>
        <taxon>Cytophaga</taxon>
    </lineage>
</organism>
<dbReference type="SUPFAM" id="SSF48452">
    <property type="entry name" value="TPR-like"/>
    <property type="match status" value="1"/>
</dbReference>
<gene>
    <name evidence="8" type="primary">ompA</name>
    <name evidence="8" type="ordered locus">CHU_2606</name>
</gene>
<proteinExistence type="predicted"/>
<dbReference type="AlphaFoldDB" id="A0A6N4STY8"/>
<dbReference type="InterPro" id="IPR036737">
    <property type="entry name" value="OmpA-like_sf"/>
</dbReference>
<dbReference type="KEGG" id="chu:CHU_2606"/>
<dbReference type="PRINTS" id="PR01021">
    <property type="entry name" value="OMPADOMAIN"/>
</dbReference>
<dbReference type="InterPro" id="IPR050330">
    <property type="entry name" value="Bact_OuterMem_StrucFunc"/>
</dbReference>
<dbReference type="CDD" id="cd07185">
    <property type="entry name" value="OmpA_C-like"/>
    <property type="match status" value="1"/>
</dbReference>
<dbReference type="InterPro" id="IPR011990">
    <property type="entry name" value="TPR-like_helical_dom_sf"/>
</dbReference>
<feature type="region of interest" description="Disordered" evidence="5">
    <location>
        <begin position="310"/>
        <end position="332"/>
    </location>
</feature>
<dbReference type="InterPro" id="IPR006664">
    <property type="entry name" value="OMP_bac"/>
</dbReference>
<dbReference type="PANTHER" id="PTHR30329">
    <property type="entry name" value="STATOR ELEMENT OF FLAGELLAR MOTOR COMPLEX"/>
    <property type="match status" value="1"/>
</dbReference>
<feature type="chain" id="PRO_5026881123" evidence="6">
    <location>
        <begin position="21"/>
        <end position="710"/>
    </location>
</feature>
<dbReference type="InterPro" id="IPR006665">
    <property type="entry name" value="OmpA-like"/>
</dbReference>
<feature type="domain" description="OmpA-like" evidence="7">
    <location>
        <begin position="590"/>
        <end position="710"/>
    </location>
</feature>
<evidence type="ECO:0000256" key="1">
    <source>
        <dbReference type="ARBA" id="ARBA00004442"/>
    </source>
</evidence>
<dbReference type="OrthoDB" id="9809364at2"/>
<dbReference type="PANTHER" id="PTHR30329:SF21">
    <property type="entry name" value="LIPOPROTEIN YIAD-RELATED"/>
    <property type="match status" value="1"/>
</dbReference>
<keyword evidence="2 4" id="KW-0472">Membrane</keyword>
<feature type="signal peptide" evidence="6">
    <location>
        <begin position="1"/>
        <end position="20"/>
    </location>
</feature>
<dbReference type="EMBL" id="CP000383">
    <property type="protein sequence ID" value="ABG59859.1"/>
    <property type="molecule type" value="Genomic_DNA"/>
</dbReference>
<keyword evidence="3" id="KW-0998">Cell outer membrane</keyword>
<dbReference type="Gene3D" id="3.30.1330.60">
    <property type="entry name" value="OmpA-like domain"/>
    <property type="match status" value="1"/>
</dbReference>
<dbReference type="PROSITE" id="PS51123">
    <property type="entry name" value="OMPA_2"/>
    <property type="match status" value="1"/>
</dbReference>
<comment type="subcellular location">
    <subcellularLocation>
        <location evidence="1">Cell outer membrane</location>
    </subcellularLocation>
</comment>
<sequence length="710" mass="79539">MKYLAFSIVFILTAFTRVTAQNLDGIDKSLSLSKMKTRARIAEETGDIYTALFYYEEVVRNDSSDLKALYQVAEMQRFTRNYKAAEVTYGKIHEIAAADYPLAQYYQGLMQKMTGRYEDAKQTFSEFRKNSAALADKTFKATLARDISGCDSGITYRDFPQNTQIKNAGKSVNFPHTEFSPVILDSTTLAFGSLRIDSVIYYDTRGEHYEKQPVRQLYEAKKVKGQWVEKGLLEAINDPAMDMGNFVYSPTTDRYYFTKCTKNHHGKVSCAIYYSERVSGKWSHPSKLPDPINIEGYTATQPTIVIDTTSSSAATTTPKNMPPRKTGGNKPVPKPVVNTIEYLYFVSDRPKGKGGLDIWYTSYNASKKTWNEPTNLAVANTPETECTPFYHVPTQTLYFSSNGLVNAGGLDIYKLEKDGRRFGRPENLSFPVNSPQDELSFVLADNAKTGFFVSNRPGGTPFFHETCCDDIFSFEVIPPPPFVCTLDLSVLDVAAKNNCDGELLNINQVNLKTKAAEKDTVRLSSCKYTVSLAQHVKYTFFINKPGYVTDTLSFETRDMCATPTITKSLTLVPVSVSMKNSEPVIETPVEGKAFVLKDIQYETNQTDLNDEAKAAIDNILIPFLKEHPTDKIIISSHTDDVGSHKYNENLSDQRALKVMQYLIQKGISAKQIQAKGYGETKPIASNINPDGSENEIGRSINRRTEFLISK</sequence>
<reference evidence="8 9" key="1">
    <citation type="journal article" date="2007" name="Appl. Environ. Microbiol.">
        <title>Genome sequence of the cellulolytic gliding bacterium Cytophaga hutchinsonii.</title>
        <authorList>
            <person name="Xie G."/>
            <person name="Bruce D.C."/>
            <person name="Challacombe J.F."/>
            <person name="Chertkov O."/>
            <person name="Detter J.C."/>
            <person name="Gilna P."/>
            <person name="Han C.S."/>
            <person name="Lucas S."/>
            <person name="Misra M."/>
            <person name="Myers G.L."/>
            <person name="Richardson P."/>
            <person name="Tapia R."/>
            <person name="Thayer N."/>
            <person name="Thompson L.S."/>
            <person name="Brettin T.S."/>
            <person name="Henrissat B."/>
            <person name="Wilson D.B."/>
            <person name="McBride M.J."/>
        </authorList>
    </citation>
    <scope>NUCLEOTIDE SEQUENCE [LARGE SCALE GENOMIC DNA]</scope>
    <source>
        <strain evidence="9">ATCC 33406 / DSM 1761 / CIP 103989 / NBRC 15051 / NCIMB 9469 / D465</strain>
    </source>
</reference>
<dbReference type="RefSeq" id="WP_011585969.1">
    <property type="nucleotide sequence ID" value="NC_008255.1"/>
</dbReference>
<evidence type="ECO:0000256" key="3">
    <source>
        <dbReference type="ARBA" id="ARBA00023237"/>
    </source>
</evidence>
<keyword evidence="9" id="KW-1185">Reference proteome</keyword>
<dbReference type="Gene3D" id="1.25.40.10">
    <property type="entry name" value="Tetratricopeptide repeat domain"/>
    <property type="match status" value="1"/>
</dbReference>
<evidence type="ECO:0000256" key="2">
    <source>
        <dbReference type="ARBA" id="ARBA00023136"/>
    </source>
</evidence>
<evidence type="ECO:0000259" key="7">
    <source>
        <dbReference type="PROSITE" id="PS51123"/>
    </source>
</evidence>
<dbReference type="GO" id="GO:0009279">
    <property type="term" value="C:cell outer membrane"/>
    <property type="evidence" value="ECO:0007669"/>
    <property type="project" value="UniProtKB-SubCell"/>
</dbReference>
<dbReference type="SUPFAM" id="SSF103088">
    <property type="entry name" value="OmpA-like"/>
    <property type="match status" value="1"/>
</dbReference>
<accession>A0A6N4STY8</accession>